<dbReference type="EMBL" id="JAFELM010000043">
    <property type="protein sequence ID" value="MBM6619452.1"/>
    <property type="molecule type" value="Genomic_DNA"/>
</dbReference>
<keyword evidence="3" id="KW-1185">Reference proteome</keyword>
<dbReference type="Proteomes" id="UP001518925">
    <property type="component" value="Unassembled WGS sequence"/>
</dbReference>
<comment type="caution">
    <text evidence="2">The sequence shown here is derived from an EMBL/GenBank/DDBJ whole genome shotgun (WGS) entry which is preliminary data.</text>
</comment>
<name>A0ABS2DM76_9BACI</name>
<protein>
    <submittedName>
        <fullName evidence="2">Uncharacterized protein</fullName>
    </submittedName>
</protein>
<keyword evidence="1" id="KW-0472">Membrane</keyword>
<evidence type="ECO:0000256" key="1">
    <source>
        <dbReference type="SAM" id="Phobius"/>
    </source>
</evidence>
<dbReference type="RefSeq" id="WP_204204907.1">
    <property type="nucleotide sequence ID" value="NZ_JAFELM010000043.1"/>
</dbReference>
<keyword evidence="1" id="KW-1133">Transmembrane helix</keyword>
<gene>
    <name evidence="2" type="ORF">JR050_17460</name>
</gene>
<feature type="transmembrane region" description="Helical" evidence="1">
    <location>
        <begin position="31"/>
        <end position="49"/>
    </location>
</feature>
<proteinExistence type="predicted"/>
<feature type="transmembrane region" description="Helical" evidence="1">
    <location>
        <begin position="7"/>
        <end position="25"/>
    </location>
</feature>
<reference evidence="2 3" key="1">
    <citation type="submission" date="2021-02" db="EMBL/GenBank/DDBJ databases">
        <title>Bacillus sp. RD4P76, an endophyte from a halophyte.</title>
        <authorList>
            <person name="Sun J.-Q."/>
        </authorList>
    </citation>
    <scope>NUCLEOTIDE SEQUENCE [LARGE SCALE GENOMIC DNA]</scope>
    <source>
        <strain evidence="2 3">RD4P76</strain>
    </source>
</reference>
<organism evidence="2 3">
    <name type="scientific">Bacillus suaedaesalsae</name>
    <dbReference type="NCBI Taxonomy" id="2810349"/>
    <lineage>
        <taxon>Bacteria</taxon>
        <taxon>Bacillati</taxon>
        <taxon>Bacillota</taxon>
        <taxon>Bacilli</taxon>
        <taxon>Bacillales</taxon>
        <taxon>Bacillaceae</taxon>
        <taxon>Bacillus</taxon>
    </lineage>
</organism>
<accession>A0ABS2DM76</accession>
<evidence type="ECO:0000313" key="3">
    <source>
        <dbReference type="Proteomes" id="UP001518925"/>
    </source>
</evidence>
<sequence>MKAEMYLIVLLAISFLFFWIVASIVTTSSPYTDILLTIAVVHFVLFKIIDIKKIDMN</sequence>
<keyword evidence="1" id="KW-0812">Transmembrane</keyword>
<evidence type="ECO:0000313" key="2">
    <source>
        <dbReference type="EMBL" id="MBM6619452.1"/>
    </source>
</evidence>